<evidence type="ECO:0000313" key="2">
    <source>
        <dbReference type="Proteomes" id="UP000485058"/>
    </source>
</evidence>
<accession>A0A6A0A8V5</accession>
<evidence type="ECO:0000313" key="1">
    <source>
        <dbReference type="EMBL" id="GFH29150.1"/>
    </source>
</evidence>
<proteinExistence type="predicted"/>
<comment type="caution">
    <text evidence="1">The sequence shown here is derived from an EMBL/GenBank/DDBJ whole genome shotgun (WGS) entry which is preliminary data.</text>
</comment>
<feature type="non-terminal residue" evidence="1">
    <location>
        <position position="1"/>
    </location>
</feature>
<name>A0A6A0A8V5_HAELA</name>
<feature type="non-terminal residue" evidence="1">
    <location>
        <position position="70"/>
    </location>
</feature>
<dbReference type="AlphaFoldDB" id="A0A6A0A8V5"/>
<dbReference type="EMBL" id="BLLF01004205">
    <property type="protein sequence ID" value="GFH29150.1"/>
    <property type="molecule type" value="Genomic_DNA"/>
</dbReference>
<keyword evidence="2" id="KW-1185">Reference proteome</keyword>
<dbReference type="Proteomes" id="UP000485058">
    <property type="component" value="Unassembled WGS sequence"/>
</dbReference>
<gene>
    <name evidence="1" type="ORF">HaLaN_27763</name>
</gene>
<protein>
    <submittedName>
        <fullName evidence="1">Uncharacterized protein</fullName>
    </submittedName>
</protein>
<organism evidence="1 2">
    <name type="scientific">Haematococcus lacustris</name>
    <name type="common">Green alga</name>
    <name type="synonym">Haematococcus pluvialis</name>
    <dbReference type="NCBI Taxonomy" id="44745"/>
    <lineage>
        <taxon>Eukaryota</taxon>
        <taxon>Viridiplantae</taxon>
        <taxon>Chlorophyta</taxon>
        <taxon>core chlorophytes</taxon>
        <taxon>Chlorophyceae</taxon>
        <taxon>CS clade</taxon>
        <taxon>Chlamydomonadales</taxon>
        <taxon>Haematococcaceae</taxon>
        <taxon>Haematococcus</taxon>
    </lineage>
</organism>
<sequence>PDVEHTQPRHREVAVCGALPGAAPGQIADRRATATAEEAQARKRHRWRIHGQHGRLASFKMACMSDLWQA</sequence>
<reference evidence="1 2" key="1">
    <citation type="submission" date="2020-02" db="EMBL/GenBank/DDBJ databases">
        <title>Draft genome sequence of Haematococcus lacustris strain NIES-144.</title>
        <authorList>
            <person name="Morimoto D."/>
            <person name="Nakagawa S."/>
            <person name="Yoshida T."/>
            <person name="Sawayama S."/>
        </authorList>
    </citation>
    <scope>NUCLEOTIDE SEQUENCE [LARGE SCALE GENOMIC DNA]</scope>
    <source>
        <strain evidence="1 2">NIES-144</strain>
    </source>
</reference>